<evidence type="ECO:0000313" key="2">
    <source>
        <dbReference type="Proteomes" id="UP000597138"/>
    </source>
</evidence>
<dbReference type="Proteomes" id="UP000597138">
    <property type="component" value="Unassembled WGS sequence"/>
</dbReference>
<accession>A0ABQ1RVH4</accession>
<comment type="caution">
    <text evidence="1">The sequence shown here is derived from an EMBL/GenBank/DDBJ whole genome shotgun (WGS) entry which is preliminary data.</text>
</comment>
<reference evidence="2" key="1">
    <citation type="journal article" date="2019" name="Int. J. Syst. Evol. Microbiol.">
        <title>The Global Catalogue of Microorganisms (GCM) 10K type strain sequencing project: providing services to taxonomists for standard genome sequencing and annotation.</title>
        <authorList>
            <consortium name="The Broad Institute Genomics Platform"/>
            <consortium name="The Broad Institute Genome Sequencing Center for Infectious Disease"/>
            <person name="Wu L."/>
            <person name="Ma J."/>
        </authorList>
    </citation>
    <scope>NUCLEOTIDE SEQUENCE [LARGE SCALE GENOMIC DNA]</scope>
    <source>
        <strain evidence="2">CGMCC 1.11013</strain>
    </source>
</reference>
<evidence type="ECO:0000313" key="1">
    <source>
        <dbReference type="EMBL" id="GGD79431.1"/>
    </source>
</evidence>
<dbReference type="EMBL" id="BMEG01000006">
    <property type="protein sequence ID" value="GGD79431.1"/>
    <property type="molecule type" value="Genomic_DNA"/>
</dbReference>
<name>A0ABQ1RVH4_9BURK</name>
<organism evidence="1 2">
    <name type="scientific">Caballeronia grimmiae</name>
    <dbReference type="NCBI Taxonomy" id="1071679"/>
    <lineage>
        <taxon>Bacteria</taxon>
        <taxon>Pseudomonadati</taxon>
        <taxon>Pseudomonadota</taxon>
        <taxon>Betaproteobacteria</taxon>
        <taxon>Burkholderiales</taxon>
        <taxon>Burkholderiaceae</taxon>
        <taxon>Caballeronia</taxon>
    </lineage>
</organism>
<protein>
    <submittedName>
        <fullName evidence="1">Uncharacterized protein</fullName>
    </submittedName>
</protein>
<gene>
    <name evidence="1" type="ORF">GCM10010985_37490</name>
</gene>
<sequence length="109" mass="12084">MKPTDVLFLIESLNRRTRESPEWADRYLRAEVLLHAELSEQWLQESDQLKDGLAKTRSLARLGRPRAALARLALLMKTLAAVSLKAEHGVAAFSEPQVAGSMATLSQSV</sequence>
<dbReference type="RefSeq" id="WP_035966362.1">
    <property type="nucleotide sequence ID" value="NZ_BMEG01000006.1"/>
</dbReference>
<keyword evidence="2" id="KW-1185">Reference proteome</keyword>
<proteinExistence type="predicted"/>